<reference evidence="1 2" key="1">
    <citation type="submission" date="2015-09" db="EMBL/GenBank/DDBJ databases">
        <authorList>
            <consortium name="Swine Surveillance"/>
        </authorList>
    </citation>
    <scope>NUCLEOTIDE SEQUENCE [LARGE SCALE GENOMIC DNA]</scope>
    <source>
        <strain evidence="1 2">CECT 4357</strain>
    </source>
</reference>
<dbReference type="Proteomes" id="UP000051587">
    <property type="component" value="Unassembled WGS sequence"/>
</dbReference>
<dbReference type="RefSeq" id="WP_158509079.1">
    <property type="nucleotide sequence ID" value="NZ_CP051181.1"/>
</dbReference>
<name>A0A0P1FFD3_THAGE</name>
<proteinExistence type="predicted"/>
<organism evidence="1 2">
    <name type="scientific">Thalassovita gelatinovora</name>
    <name type="common">Thalassobius gelatinovorus</name>
    <dbReference type="NCBI Taxonomy" id="53501"/>
    <lineage>
        <taxon>Bacteria</taxon>
        <taxon>Pseudomonadati</taxon>
        <taxon>Pseudomonadota</taxon>
        <taxon>Alphaproteobacteria</taxon>
        <taxon>Rhodobacterales</taxon>
        <taxon>Roseobacteraceae</taxon>
        <taxon>Thalassovita</taxon>
    </lineage>
</organism>
<dbReference type="EMBL" id="CYSA01000025">
    <property type="protein sequence ID" value="CUH66855.1"/>
    <property type="molecule type" value="Genomic_DNA"/>
</dbReference>
<evidence type="ECO:0000313" key="1">
    <source>
        <dbReference type="EMBL" id="CUH66855.1"/>
    </source>
</evidence>
<gene>
    <name evidence="1" type="ORF">TG4357_02679</name>
</gene>
<dbReference type="STRING" id="53501.SAMN04488043_105216"/>
<accession>A0A0P1FFD3</accession>
<evidence type="ECO:0000313" key="2">
    <source>
        <dbReference type="Proteomes" id="UP000051587"/>
    </source>
</evidence>
<dbReference type="AlphaFoldDB" id="A0A0P1FFD3"/>
<sequence>MKKVLAIGTAAVLLSVYNSEKAFGATFKEAITEATALPTFMGSPES</sequence>
<keyword evidence="2" id="KW-1185">Reference proteome</keyword>
<protein>
    <submittedName>
        <fullName evidence="1">Uncharacterized protein</fullName>
    </submittedName>
</protein>